<feature type="compositionally biased region" description="Polar residues" evidence="2">
    <location>
        <begin position="14"/>
        <end position="28"/>
    </location>
</feature>
<evidence type="ECO:0000313" key="3">
    <source>
        <dbReference type="EMBL" id="KAK3295484.1"/>
    </source>
</evidence>
<dbReference type="Pfam" id="PF04176">
    <property type="entry name" value="TIP41"/>
    <property type="match status" value="1"/>
</dbReference>
<dbReference type="GO" id="GO:0005829">
    <property type="term" value="C:cytosol"/>
    <property type="evidence" value="ECO:0007669"/>
    <property type="project" value="TreeGrafter"/>
</dbReference>
<evidence type="ECO:0000256" key="1">
    <source>
        <dbReference type="ARBA" id="ARBA00006658"/>
    </source>
</evidence>
<keyword evidence="4" id="KW-1185">Reference proteome</keyword>
<dbReference type="GO" id="GO:0031929">
    <property type="term" value="P:TOR signaling"/>
    <property type="evidence" value="ECO:0007669"/>
    <property type="project" value="TreeGrafter"/>
</dbReference>
<dbReference type="InterPro" id="IPR007303">
    <property type="entry name" value="TIP41-like"/>
</dbReference>
<dbReference type="PANTHER" id="PTHR21021:SF16">
    <property type="entry name" value="TIP41-LIKE PROTEIN"/>
    <property type="match status" value="1"/>
</dbReference>
<accession>A0AAE0HFP4</accession>
<dbReference type="PANTHER" id="PTHR21021">
    <property type="entry name" value="GAF/PUTATIVE CYTOSKELETAL PROTEIN"/>
    <property type="match status" value="1"/>
</dbReference>
<reference evidence="3" key="2">
    <citation type="submission" date="2023-06" db="EMBL/GenBank/DDBJ databases">
        <authorList>
            <consortium name="Lawrence Berkeley National Laboratory"/>
            <person name="Haridas S."/>
            <person name="Hensen N."/>
            <person name="Bonometti L."/>
            <person name="Westerberg I."/>
            <person name="Brannstrom I.O."/>
            <person name="Guillou S."/>
            <person name="Cros-Aarteil S."/>
            <person name="Calhoun S."/>
            <person name="Kuo A."/>
            <person name="Mondo S."/>
            <person name="Pangilinan J."/>
            <person name="Riley R."/>
            <person name="Labutti K."/>
            <person name="Andreopoulos B."/>
            <person name="Lipzen A."/>
            <person name="Chen C."/>
            <person name="Yanf M."/>
            <person name="Daum C."/>
            <person name="Ng V."/>
            <person name="Clum A."/>
            <person name="Steindorff A."/>
            <person name="Ohm R."/>
            <person name="Martin F."/>
            <person name="Silar P."/>
            <person name="Natvig D."/>
            <person name="Lalanne C."/>
            <person name="Gautier V."/>
            <person name="Ament-Velasquez S.L."/>
            <person name="Kruys A."/>
            <person name="Hutchinson M.I."/>
            <person name="Powell A.J."/>
            <person name="Barry K."/>
            <person name="Miller A.N."/>
            <person name="Grigoriev I.V."/>
            <person name="Debuchy R."/>
            <person name="Gladieux P."/>
            <person name="Thoren M.H."/>
            <person name="Johannesson H."/>
        </authorList>
    </citation>
    <scope>NUCLEOTIDE SEQUENCE</scope>
    <source>
        <strain evidence="3">CBS 168.71</strain>
    </source>
</reference>
<dbReference type="EMBL" id="JAUEPN010000004">
    <property type="protein sequence ID" value="KAK3295484.1"/>
    <property type="molecule type" value="Genomic_DNA"/>
</dbReference>
<evidence type="ECO:0000256" key="2">
    <source>
        <dbReference type="SAM" id="MobiDB-lite"/>
    </source>
</evidence>
<protein>
    <submittedName>
        <fullName evidence="3">TIP41-like family-domain-containing protein</fullName>
    </submittedName>
</protein>
<comment type="caution">
    <text evidence="3">The sequence shown here is derived from an EMBL/GenBank/DDBJ whole genome shotgun (WGS) entry which is preliminary data.</text>
</comment>
<dbReference type="InterPro" id="IPR051330">
    <property type="entry name" value="Phosphatase_reg/MetRdx"/>
</dbReference>
<comment type="similarity">
    <text evidence="1">Belongs to the TIP41 family.</text>
</comment>
<name>A0AAE0HFP4_9PEZI</name>
<dbReference type="AlphaFoldDB" id="A0AAE0HFP4"/>
<sequence>MDPPTTAPLDGYPTASNPDLATRTHTQPPFQISTRKLPILKAGPIDALAARLTIPIPEMIFGDNLVAIRHTPTGWAVQFGAEAALDTVDKTGEGGMLRVAYAREWSRSRERTSAGISEVVRPFDWSYSAAYKGDEVKAADGRGLKGGGEEGEIPLELLKRRDPILFADEVVLYESELDDNGISAMTVKVRVMAQRMLLLCRLYMRLDGVVVRVRDTRVYVDFEKEVVIREYTAREDVFENVKKNLYMSGMMPDAITIALRDSNQVANLLPVVEHSLDSVCLAANS</sequence>
<proteinExistence type="inferred from homology"/>
<gene>
    <name evidence="3" type="ORF">B0H64DRAFT_417182</name>
</gene>
<dbReference type="Proteomes" id="UP001278766">
    <property type="component" value="Unassembled WGS sequence"/>
</dbReference>
<dbReference type="RefSeq" id="XP_062658998.1">
    <property type="nucleotide sequence ID" value="XM_062805225.1"/>
</dbReference>
<dbReference type="GeneID" id="87842173"/>
<organism evidence="3 4">
    <name type="scientific">Chaetomium fimeti</name>
    <dbReference type="NCBI Taxonomy" id="1854472"/>
    <lineage>
        <taxon>Eukaryota</taxon>
        <taxon>Fungi</taxon>
        <taxon>Dikarya</taxon>
        <taxon>Ascomycota</taxon>
        <taxon>Pezizomycotina</taxon>
        <taxon>Sordariomycetes</taxon>
        <taxon>Sordariomycetidae</taxon>
        <taxon>Sordariales</taxon>
        <taxon>Chaetomiaceae</taxon>
        <taxon>Chaetomium</taxon>
    </lineage>
</organism>
<reference evidence="3" key="1">
    <citation type="journal article" date="2023" name="Mol. Phylogenet. Evol.">
        <title>Genome-scale phylogeny and comparative genomics of the fungal order Sordariales.</title>
        <authorList>
            <person name="Hensen N."/>
            <person name="Bonometti L."/>
            <person name="Westerberg I."/>
            <person name="Brannstrom I.O."/>
            <person name="Guillou S."/>
            <person name="Cros-Aarteil S."/>
            <person name="Calhoun S."/>
            <person name="Haridas S."/>
            <person name="Kuo A."/>
            <person name="Mondo S."/>
            <person name="Pangilinan J."/>
            <person name="Riley R."/>
            <person name="LaButti K."/>
            <person name="Andreopoulos B."/>
            <person name="Lipzen A."/>
            <person name="Chen C."/>
            <person name="Yan M."/>
            <person name="Daum C."/>
            <person name="Ng V."/>
            <person name="Clum A."/>
            <person name="Steindorff A."/>
            <person name="Ohm R.A."/>
            <person name="Martin F."/>
            <person name="Silar P."/>
            <person name="Natvig D.O."/>
            <person name="Lalanne C."/>
            <person name="Gautier V."/>
            <person name="Ament-Velasquez S.L."/>
            <person name="Kruys A."/>
            <person name="Hutchinson M.I."/>
            <person name="Powell A.J."/>
            <person name="Barry K."/>
            <person name="Miller A.N."/>
            <person name="Grigoriev I.V."/>
            <person name="Debuchy R."/>
            <person name="Gladieux P."/>
            <person name="Hiltunen Thoren M."/>
            <person name="Johannesson H."/>
        </authorList>
    </citation>
    <scope>NUCLEOTIDE SEQUENCE</scope>
    <source>
        <strain evidence="3">CBS 168.71</strain>
    </source>
</reference>
<feature type="region of interest" description="Disordered" evidence="2">
    <location>
        <begin position="1"/>
        <end position="28"/>
    </location>
</feature>
<evidence type="ECO:0000313" key="4">
    <source>
        <dbReference type="Proteomes" id="UP001278766"/>
    </source>
</evidence>